<keyword evidence="2" id="KW-1185">Reference proteome</keyword>
<protein>
    <submittedName>
        <fullName evidence="1">Uncharacterized protein</fullName>
    </submittedName>
</protein>
<organism evidence="1 2">
    <name type="scientific">Albidovulum marisflavi</name>
    <dbReference type="NCBI Taxonomy" id="2984159"/>
    <lineage>
        <taxon>Bacteria</taxon>
        <taxon>Pseudomonadati</taxon>
        <taxon>Pseudomonadota</taxon>
        <taxon>Alphaproteobacteria</taxon>
        <taxon>Rhodobacterales</taxon>
        <taxon>Paracoccaceae</taxon>
        <taxon>Albidovulum</taxon>
    </lineage>
</organism>
<sequence length="74" mass="8509">MKPVNLQELQICDAPFAQQKMGFVERVKASLAVINRTVRPRHGTDRLPARLRRDAGLDELELERTRMAKSPLIR</sequence>
<reference evidence="1 2" key="1">
    <citation type="submission" date="2022-10" db="EMBL/GenBank/DDBJ databases">
        <title>Defluviimonas sp. nov., isolated from ocean surface water.</title>
        <authorList>
            <person name="He W."/>
            <person name="Wang L."/>
            <person name="Zhang D.-F."/>
        </authorList>
    </citation>
    <scope>NUCLEOTIDE SEQUENCE [LARGE SCALE GENOMIC DNA]</scope>
    <source>
        <strain evidence="1 2">WL0002</strain>
    </source>
</reference>
<proteinExistence type="predicted"/>
<name>A0ABT2ZF01_9RHOB</name>
<dbReference type="EMBL" id="JAOWKY010000003">
    <property type="protein sequence ID" value="MCV2869682.1"/>
    <property type="molecule type" value="Genomic_DNA"/>
</dbReference>
<dbReference type="RefSeq" id="WP_263735329.1">
    <property type="nucleotide sequence ID" value="NZ_JAOWKY010000003.1"/>
</dbReference>
<evidence type="ECO:0000313" key="2">
    <source>
        <dbReference type="Proteomes" id="UP001652542"/>
    </source>
</evidence>
<gene>
    <name evidence="1" type="ORF">OEW28_13690</name>
</gene>
<comment type="caution">
    <text evidence="1">The sequence shown here is derived from an EMBL/GenBank/DDBJ whole genome shotgun (WGS) entry which is preliminary data.</text>
</comment>
<evidence type="ECO:0000313" key="1">
    <source>
        <dbReference type="EMBL" id="MCV2869682.1"/>
    </source>
</evidence>
<dbReference type="Proteomes" id="UP001652542">
    <property type="component" value="Unassembled WGS sequence"/>
</dbReference>
<accession>A0ABT2ZF01</accession>